<dbReference type="GO" id="GO:0016787">
    <property type="term" value="F:hydrolase activity"/>
    <property type="evidence" value="ECO:0007669"/>
    <property type="project" value="UniProtKB-KW"/>
</dbReference>
<feature type="compositionally biased region" description="Low complexity" evidence="1">
    <location>
        <begin position="125"/>
        <end position="136"/>
    </location>
</feature>
<gene>
    <name evidence="3" type="ORF">BCR37DRAFT_376057</name>
</gene>
<dbReference type="RefSeq" id="XP_040727669.1">
    <property type="nucleotide sequence ID" value="XM_040868517.1"/>
</dbReference>
<keyword evidence="4" id="KW-1185">Reference proteome</keyword>
<dbReference type="AlphaFoldDB" id="A0A1Y2FS45"/>
<dbReference type="EMBL" id="MCFI01000002">
    <property type="protein sequence ID" value="ORY86813.1"/>
    <property type="molecule type" value="Genomic_DNA"/>
</dbReference>
<dbReference type="GO" id="GO:0009277">
    <property type="term" value="C:fungal-type cell wall"/>
    <property type="evidence" value="ECO:0007669"/>
    <property type="project" value="TreeGrafter"/>
</dbReference>
<evidence type="ECO:0000313" key="3">
    <source>
        <dbReference type="EMBL" id="ORY86813.1"/>
    </source>
</evidence>
<accession>A0A1Y2FS45</accession>
<dbReference type="PANTHER" id="PTHR34154">
    <property type="entry name" value="ALKALI-SENSITIVE LINKAGE PROTEIN 1"/>
    <property type="match status" value="1"/>
</dbReference>
<dbReference type="InterPro" id="IPR053183">
    <property type="entry name" value="ASL1"/>
</dbReference>
<sequence length="395" mass="42246">MLTQLQACMKDISCFSLMFKPVSTASTGTGNPTFNTVNSVSSGVLAGETPAFNNVALTNVENTGDGSVGNGNTNTQENGQESEVPGPPLSTPVPDASQPVQPVSDPTPQPSVNPQGIYTSRNTIPPATVPAAQPDPQQTPSPQPATASNSTADPVVSRRGLALDPNMPAEAIAKFNDHISFYYSWTMVSQSQQYTTAEFWPQMKAGNATQIARSSQELGTLLGFNEPNQPGQNLVSAADAALVYNAFFEQYKGTIKTITTPAPSNAADGLQYLKDFKTACTHAKCQELQVTAHFYGEDINFLQKQINQMCHDLGPIWITELGFTKWSGPLDAATVQALQKEMIEWLDHPDQAKCVTKYAFLASTSDPNLGEVNSGLTASGDLTALGRYLTTGQWS</sequence>
<evidence type="ECO:0000256" key="1">
    <source>
        <dbReference type="SAM" id="MobiDB-lite"/>
    </source>
</evidence>
<name>A0A1Y2FS45_PROLT</name>
<comment type="caution">
    <text evidence="3">The sequence shown here is derived from an EMBL/GenBank/DDBJ whole genome shotgun (WGS) entry which is preliminary data.</text>
</comment>
<feature type="domain" description="Asl1-like glycosyl hydrolase catalytic" evidence="2">
    <location>
        <begin position="170"/>
        <end position="387"/>
    </location>
</feature>
<feature type="region of interest" description="Disordered" evidence="1">
    <location>
        <begin position="59"/>
        <end position="155"/>
    </location>
</feature>
<feature type="compositionally biased region" description="Polar residues" evidence="1">
    <location>
        <begin position="112"/>
        <end position="123"/>
    </location>
</feature>
<protein>
    <submittedName>
        <fullName evidence="3">Glycosyl hydrolase catalytic core-domain-containing protein</fullName>
    </submittedName>
</protein>
<evidence type="ECO:0000313" key="4">
    <source>
        <dbReference type="Proteomes" id="UP000193685"/>
    </source>
</evidence>
<keyword evidence="3" id="KW-0378">Hydrolase</keyword>
<reference evidence="3 4" key="1">
    <citation type="submission" date="2016-07" db="EMBL/GenBank/DDBJ databases">
        <title>Pervasive Adenine N6-methylation of Active Genes in Fungi.</title>
        <authorList>
            <consortium name="DOE Joint Genome Institute"/>
            <person name="Mondo S.J."/>
            <person name="Dannebaum R.O."/>
            <person name="Kuo R.C."/>
            <person name="Labutti K."/>
            <person name="Haridas S."/>
            <person name="Kuo A."/>
            <person name="Salamov A."/>
            <person name="Ahrendt S.R."/>
            <person name="Lipzen A."/>
            <person name="Sullivan W."/>
            <person name="Andreopoulos W.B."/>
            <person name="Clum A."/>
            <person name="Lindquist E."/>
            <person name="Daum C."/>
            <person name="Ramamoorthy G.K."/>
            <person name="Gryganskyi A."/>
            <person name="Culley D."/>
            <person name="Magnuson J.K."/>
            <person name="James T.Y."/>
            <person name="O'Malley M.A."/>
            <person name="Stajich J.E."/>
            <person name="Spatafora J.W."/>
            <person name="Visel A."/>
            <person name="Grigoriev I.V."/>
        </authorList>
    </citation>
    <scope>NUCLEOTIDE SEQUENCE [LARGE SCALE GENOMIC DNA]</scope>
    <source>
        <strain evidence="3 4">12-1054</strain>
    </source>
</reference>
<dbReference type="Pfam" id="PF11790">
    <property type="entry name" value="Glyco_hydro_cc"/>
    <property type="match status" value="1"/>
</dbReference>
<dbReference type="InterPro" id="IPR017853">
    <property type="entry name" value="GH"/>
</dbReference>
<dbReference type="GeneID" id="63785116"/>
<dbReference type="Proteomes" id="UP000193685">
    <property type="component" value="Unassembled WGS sequence"/>
</dbReference>
<dbReference type="InterPro" id="IPR024655">
    <property type="entry name" value="Asl1_glyco_hydro_catalytic"/>
</dbReference>
<proteinExistence type="predicted"/>
<dbReference type="GO" id="GO:0071966">
    <property type="term" value="P:fungal-type cell wall polysaccharide metabolic process"/>
    <property type="evidence" value="ECO:0007669"/>
    <property type="project" value="TreeGrafter"/>
</dbReference>
<feature type="compositionally biased region" description="Low complexity" evidence="1">
    <location>
        <begin position="70"/>
        <end position="81"/>
    </location>
</feature>
<organism evidence="3 4">
    <name type="scientific">Protomyces lactucae-debilis</name>
    <dbReference type="NCBI Taxonomy" id="2754530"/>
    <lineage>
        <taxon>Eukaryota</taxon>
        <taxon>Fungi</taxon>
        <taxon>Dikarya</taxon>
        <taxon>Ascomycota</taxon>
        <taxon>Taphrinomycotina</taxon>
        <taxon>Taphrinomycetes</taxon>
        <taxon>Taphrinales</taxon>
        <taxon>Protomycetaceae</taxon>
        <taxon>Protomyces</taxon>
    </lineage>
</organism>
<dbReference type="SUPFAM" id="SSF51445">
    <property type="entry name" value="(Trans)glycosidases"/>
    <property type="match status" value="1"/>
</dbReference>
<evidence type="ECO:0000259" key="2">
    <source>
        <dbReference type="Pfam" id="PF11790"/>
    </source>
</evidence>
<dbReference type="PANTHER" id="PTHR34154:SF3">
    <property type="entry name" value="ALKALI-SENSITIVE LINKAGE PROTEIN 1"/>
    <property type="match status" value="1"/>
</dbReference>
<dbReference type="OrthoDB" id="43654at2759"/>